<evidence type="ECO:0000256" key="7">
    <source>
        <dbReference type="SAM" id="Phobius"/>
    </source>
</evidence>
<dbReference type="AlphaFoldDB" id="A0A4U8QA20"/>
<keyword evidence="7" id="KW-0812">Transmembrane</keyword>
<organism evidence="9 10">
    <name type="scientific">Robinsoniella peoriensis</name>
    <dbReference type="NCBI Taxonomy" id="180332"/>
    <lineage>
        <taxon>Bacteria</taxon>
        <taxon>Bacillati</taxon>
        <taxon>Bacillota</taxon>
        <taxon>Clostridia</taxon>
        <taxon>Lachnospirales</taxon>
        <taxon>Lachnospiraceae</taxon>
        <taxon>Robinsoniella</taxon>
    </lineage>
</organism>
<evidence type="ECO:0000259" key="8">
    <source>
        <dbReference type="PROSITE" id="PS50106"/>
    </source>
</evidence>
<dbReference type="InterPro" id="IPR004447">
    <property type="entry name" value="Peptidase_S41A"/>
</dbReference>
<dbReference type="STRING" id="180332.GCA_000797495_05423"/>
<keyword evidence="4 5" id="KW-0720">Serine protease</keyword>
<dbReference type="Gene3D" id="2.30.42.10">
    <property type="match status" value="1"/>
</dbReference>
<evidence type="ECO:0000256" key="1">
    <source>
        <dbReference type="ARBA" id="ARBA00009179"/>
    </source>
</evidence>
<keyword evidence="10" id="KW-1185">Reference proteome</keyword>
<feature type="transmembrane region" description="Helical" evidence="7">
    <location>
        <begin position="12"/>
        <end position="34"/>
    </location>
</feature>
<name>A0A4U8QA20_9FIRM</name>
<feature type="compositionally biased region" description="Polar residues" evidence="6">
    <location>
        <begin position="50"/>
        <end position="64"/>
    </location>
</feature>
<dbReference type="Pfam" id="PF17820">
    <property type="entry name" value="PDZ_6"/>
    <property type="match status" value="1"/>
</dbReference>
<dbReference type="InterPro" id="IPR001478">
    <property type="entry name" value="PDZ"/>
</dbReference>
<evidence type="ECO:0000256" key="5">
    <source>
        <dbReference type="RuleBase" id="RU004404"/>
    </source>
</evidence>
<dbReference type="SMART" id="SM00228">
    <property type="entry name" value="PDZ"/>
    <property type="match status" value="1"/>
</dbReference>
<protein>
    <submittedName>
        <fullName evidence="9">Putative CtpA-like serine protease</fullName>
        <ecNumber evidence="9">3.4.21.-</ecNumber>
    </submittedName>
</protein>
<evidence type="ECO:0000256" key="6">
    <source>
        <dbReference type="SAM" id="MobiDB-lite"/>
    </source>
</evidence>
<dbReference type="GO" id="GO:0008236">
    <property type="term" value="F:serine-type peptidase activity"/>
    <property type="evidence" value="ECO:0007669"/>
    <property type="project" value="UniProtKB-KW"/>
</dbReference>
<dbReference type="InterPro" id="IPR055210">
    <property type="entry name" value="CtpA/B_N"/>
</dbReference>
<dbReference type="InterPro" id="IPR036034">
    <property type="entry name" value="PDZ_sf"/>
</dbReference>
<dbReference type="Proteomes" id="UP000306509">
    <property type="component" value="Unassembled WGS sequence"/>
</dbReference>
<dbReference type="InterPro" id="IPR005151">
    <property type="entry name" value="Tail-specific_protease"/>
</dbReference>
<dbReference type="NCBIfam" id="TIGR00225">
    <property type="entry name" value="prc"/>
    <property type="match status" value="1"/>
</dbReference>
<gene>
    <name evidence="9" type="ORF">DSM106044_01306</name>
</gene>
<dbReference type="Pfam" id="PF22694">
    <property type="entry name" value="CtpB_N-like"/>
    <property type="match status" value="1"/>
</dbReference>
<keyword evidence="7" id="KW-1133">Transmembrane helix</keyword>
<dbReference type="Pfam" id="PF03572">
    <property type="entry name" value="Peptidase_S41"/>
    <property type="match status" value="1"/>
</dbReference>
<comment type="caution">
    <text evidence="9">The sequence shown here is derived from an EMBL/GenBank/DDBJ whole genome shotgun (WGS) entry which is preliminary data.</text>
</comment>
<dbReference type="GO" id="GO:0004175">
    <property type="term" value="F:endopeptidase activity"/>
    <property type="evidence" value="ECO:0007669"/>
    <property type="project" value="TreeGrafter"/>
</dbReference>
<dbReference type="SUPFAM" id="SSF50156">
    <property type="entry name" value="PDZ domain-like"/>
    <property type="match status" value="1"/>
</dbReference>
<keyword evidence="2 5" id="KW-0645">Protease</keyword>
<evidence type="ECO:0000256" key="2">
    <source>
        <dbReference type="ARBA" id="ARBA00022670"/>
    </source>
</evidence>
<evidence type="ECO:0000256" key="4">
    <source>
        <dbReference type="ARBA" id="ARBA00022825"/>
    </source>
</evidence>
<dbReference type="CDD" id="cd06782">
    <property type="entry name" value="cpPDZ_CPP-like"/>
    <property type="match status" value="1"/>
</dbReference>
<dbReference type="Gene3D" id="3.30.750.44">
    <property type="match status" value="1"/>
</dbReference>
<evidence type="ECO:0000313" key="9">
    <source>
        <dbReference type="EMBL" id="TLD01797.1"/>
    </source>
</evidence>
<dbReference type="GO" id="GO:0030288">
    <property type="term" value="C:outer membrane-bounded periplasmic space"/>
    <property type="evidence" value="ECO:0007669"/>
    <property type="project" value="TreeGrafter"/>
</dbReference>
<dbReference type="InterPro" id="IPR029045">
    <property type="entry name" value="ClpP/crotonase-like_dom_sf"/>
</dbReference>
<dbReference type="CDD" id="cd07560">
    <property type="entry name" value="Peptidase_S41_CPP"/>
    <property type="match status" value="1"/>
</dbReference>
<comment type="similarity">
    <text evidence="1 5">Belongs to the peptidase S41A family.</text>
</comment>
<evidence type="ECO:0000313" key="10">
    <source>
        <dbReference type="Proteomes" id="UP000306509"/>
    </source>
</evidence>
<dbReference type="RefSeq" id="WP_027294166.1">
    <property type="nucleotide sequence ID" value="NZ_CABMJZ010000060.1"/>
</dbReference>
<feature type="domain" description="PDZ" evidence="8">
    <location>
        <begin position="125"/>
        <end position="194"/>
    </location>
</feature>
<reference evidence="9 10" key="1">
    <citation type="journal article" date="2019" name="Anaerobe">
        <title>Detection of Robinsoniella peoriensis in multiple bone samples of a trauma patient.</title>
        <authorList>
            <person name="Schrottner P."/>
            <person name="Hartwich K."/>
            <person name="Bunk B."/>
            <person name="Schober I."/>
            <person name="Helbig S."/>
            <person name="Rudolph W.W."/>
            <person name="Gunzer F."/>
        </authorList>
    </citation>
    <scope>NUCLEOTIDE SEQUENCE [LARGE SCALE GENOMIC DNA]</scope>
    <source>
        <strain evidence="9 10">DSM 106044</strain>
    </source>
</reference>
<dbReference type="GO" id="GO:0006508">
    <property type="term" value="P:proteolysis"/>
    <property type="evidence" value="ECO:0007669"/>
    <property type="project" value="UniProtKB-KW"/>
</dbReference>
<keyword evidence="7" id="KW-0472">Membrane</keyword>
<feature type="region of interest" description="Disordered" evidence="6">
    <location>
        <begin position="49"/>
        <end position="70"/>
    </location>
</feature>
<dbReference type="Gene3D" id="3.90.226.10">
    <property type="entry name" value="2-enoyl-CoA Hydratase, Chain A, domain 1"/>
    <property type="match status" value="1"/>
</dbReference>
<dbReference type="SUPFAM" id="SSF52096">
    <property type="entry name" value="ClpP/crotonase"/>
    <property type="match status" value="1"/>
</dbReference>
<dbReference type="PANTHER" id="PTHR32060">
    <property type="entry name" value="TAIL-SPECIFIC PROTEASE"/>
    <property type="match status" value="1"/>
</dbReference>
<sequence length="428" mass="47427">MEDKNRDHKNSYWKGIITGAAAMGIICIMSLLIYTNSKAWDSRSVAGETNGAQQTAAKSENGTESGKKEELDVSRISNKISTIQNLIDKYYYFDENNEQVEDWIYKGMLYGLDDVYSAYYNKEDFESMKKSSSGNYCGIGVLVNQHYITKQASIAKVYENSPAEGAGILVDDIIIGVDDMNVSGTELNKIVEMISGEEGTDVKITVYRKSTDETLELTMKRQKIKVDTITYKMLPDKVGYIAISEFDEVTVEQFKNAIDDLEKQGMEKIVYDLRNCPGGLLDSVVSMLDYILPDGLIVYTEDKHGSRLDEISGQDGHEVKLPTVVLMNGNSASAAEVFSSAIRDYEWGTLAGTTSFGKGIVQNVIPLEDGTAVKLTISSYFTKSGYSIQGNGLEPDVVIEADEEQAKEANVPLKKDKQLQEALKIFDK</sequence>
<accession>A0A4U8QA20</accession>
<dbReference type="InterPro" id="IPR041489">
    <property type="entry name" value="PDZ_6"/>
</dbReference>
<keyword evidence="3 5" id="KW-0378">Hydrolase</keyword>
<dbReference type="GO" id="GO:0007165">
    <property type="term" value="P:signal transduction"/>
    <property type="evidence" value="ECO:0007669"/>
    <property type="project" value="TreeGrafter"/>
</dbReference>
<evidence type="ECO:0000256" key="3">
    <source>
        <dbReference type="ARBA" id="ARBA00022801"/>
    </source>
</evidence>
<dbReference type="EMBL" id="QGQD01000026">
    <property type="protein sequence ID" value="TLD01797.1"/>
    <property type="molecule type" value="Genomic_DNA"/>
</dbReference>
<dbReference type="PANTHER" id="PTHR32060:SF30">
    <property type="entry name" value="CARBOXY-TERMINAL PROCESSING PROTEASE CTPA"/>
    <property type="match status" value="1"/>
</dbReference>
<dbReference type="SMART" id="SM00245">
    <property type="entry name" value="TSPc"/>
    <property type="match status" value="1"/>
</dbReference>
<dbReference type="PROSITE" id="PS50106">
    <property type="entry name" value="PDZ"/>
    <property type="match status" value="1"/>
</dbReference>
<dbReference type="EC" id="3.4.21.-" evidence="9"/>
<proteinExistence type="inferred from homology"/>